<protein>
    <submittedName>
        <fullName evidence="1">Putative ovule protein</fullName>
    </submittedName>
</protein>
<evidence type="ECO:0000313" key="1">
    <source>
        <dbReference type="EMBL" id="JAP21485.1"/>
    </source>
</evidence>
<name>A0A0V0HMF5_SOLCH</name>
<dbReference type="AlphaFoldDB" id="A0A0V0HMF5"/>
<sequence>MQTCETVFSRRKTATNRERGRGELVIHRYLLSLKWTWLQLLVLGATRFSRWSISMHHPNLRFFPLGDCSIMVSVQCIYFPGKSSVFLLPIGWVNISSTKSSACLWLMRD</sequence>
<proteinExistence type="predicted"/>
<accession>A0A0V0HMF5</accession>
<dbReference type="EMBL" id="GEDG01017642">
    <property type="protein sequence ID" value="JAP21485.1"/>
    <property type="molecule type" value="Transcribed_RNA"/>
</dbReference>
<reference evidence="1" key="1">
    <citation type="submission" date="2015-12" db="EMBL/GenBank/DDBJ databases">
        <title>Gene expression during late stages of embryo sac development: a critical building block for successful pollen-pistil interactions.</title>
        <authorList>
            <person name="Liu Y."/>
            <person name="Joly V."/>
            <person name="Sabar M."/>
            <person name="Matton D.P."/>
        </authorList>
    </citation>
    <scope>NUCLEOTIDE SEQUENCE</scope>
</reference>
<organism evidence="1">
    <name type="scientific">Solanum chacoense</name>
    <name type="common">Chaco potato</name>
    <dbReference type="NCBI Taxonomy" id="4108"/>
    <lineage>
        <taxon>Eukaryota</taxon>
        <taxon>Viridiplantae</taxon>
        <taxon>Streptophyta</taxon>
        <taxon>Embryophyta</taxon>
        <taxon>Tracheophyta</taxon>
        <taxon>Spermatophyta</taxon>
        <taxon>Magnoliopsida</taxon>
        <taxon>eudicotyledons</taxon>
        <taxon>Gunneridae</taxon>
        <taxon>Pentapetalae</taxon>
        <taxon>asterids</taxon>
        <taxon>lamiids</taxon>
        <taxon>Solanales</taxon>
        <taxon>Solanaceae</taxon>
        <taxon>Solanoideae</taxon>
        <taxon>Solaneae</taxon>
        <taxon>Solanum</taxon>
    </lineage>
</organism>